<dbReference type="AlphaFoldDB" id="A0AAV5AXS0"/>
<comment type="caution">
    <text evidence="1">The sequence shown here is derived from an EMBL/GenBank/DDBJ whole genome shotgun (WGS) entry which is preliminary data.</text>
</comment>
<proteinExistence type="predicted"/>
<name>A0AAV5AXS0_9FLAO</name>
<evidence type="ECO:0000313" key="1">
    <source>
        <dbReference type="EMBL" id="GJM50393.1"/>
    </source>
</evidence>
<dbReference type="RefSeq" id="WP_264845161.1">
    <property type="nucleotide sequence ID" value="NZ_BPMA01000005.1"/>
</dbReference>
<evidence type="ECO:0000313" key="4">
    <source>
        <dbReference type="Proteomes" id="UP001208692"/>
    </source>
</evidence>
<dbReference type="Proteomes" id="UP001207736">
    <property type="component" value="Unassembled WGS sequence"/>
</dbReference>
<keyword evidence="4" id="KW-1185">Reference proteome</keyword>
<gene>
    <name evidence="1" type="ORF">RCZ15_13660</name>
    <name evidence="2" type="ORF">RCZ16_09930</name>
</gene>
<sequence length="129" mass="15489">MQVYLIRQNYKEFLYLLQETEADYIDTLDKEGKEFKKWKTPTWKIFEKGKKKLKLRKDFNTTCWFSSILIMEKSLAEKYFPNEFCNTTPIFPKELNSIVPAKKGILFRDWNNLFDIYNGKPPIMNGNKL</sequence>
<reference evidence="1 4" key="1">
    <citation type="submission" date="2021-11" db="EMBL/GenBank/DDBJ databases">
        <title>Draft genome sequence of Capnocytophaga sp. strain KC07075 isolated from cat oral cavity.</title>
        <authorList>
            <person name="Suzuki M."/>
            <person name="Imaoka K."/>
            <person name="Kimura M."/>
            <person name="Morikawa S."/>
            <person name="Maeda K."/>
        </authorList>
    </citation>
    <scope>NUCLEOTIDE SEQUENCE</scope>
    <source>
        <strain evidence="1">KC07075</strain>
        <strain evidence="2 4">KC07079</strain>
    </source>
</reference>
<dbReference type="EMBL" id="BQKA01000025">
    <property type="protein sequence ID" value="GJM50393.1"/>
    <property type="molecule type" value="Genomic_DNA"/>
</dbReference>
<dbReference type="EMBL" id="BQKB01000017">
    <property type="protein sequence ID" value="GJM52676.1"/>
    <property type="molecule type" value="Genomic_DNA"/>
</dbReference>
<evidence type="ECO:0000313" key="2">
    <source>
        <dbReference type="EMBL" id="GJM52676.1"/>
    </source>
</evidence>
<protein>
    <submittedName>
        <fullName evidence="1">Uncharacterized protein</fullName>
    </submittedName>
</protein>
<dbReference type="Proteomes" id="UP001208692">
    <property type="component" value="Unassembled WGS sequence"/>
</dbReference>
<organism evidence="1 3">
    <name type="scientific">Capnocytophaga catalasegens</name>
    <dbReference type="NCBI Taxonomy" id="1004260"/>
    <lineage>
        <taxon>Bacteria</taxon>
        <taxon>Pseudomonadati</taxon>
        <taxon>Bacteroidota</taxon>
        <taxon>Flavobacteriia</taxon>
        <taxon>Flavobacteriales</taxon>
        <taxon>Flavobacteriaceae</taxon>
        <taxon>Capnocytophaga</taxon>
    </lineage>
</organism>
<evidence type="ECO:0000313" key="3">
    <source>
        <dbReference type="Proteomes" id="UP001207736"/>
    </source>
</evidence>
<accession>A0AAV5AXS0</accession>